<keyword evidence="11" id="KW-0178">Competence</keyword>
<evidence type="ECO:0000256" key="8">
    <source>
        <dbReference type="ARBA" id="ARBA00022927"/>
    </source>
</evidence>
<evidence type="ECO:0000256" key="4">
    <source>
        <dbReference type="ARBA" id="ARBA00022448"/>
    </source>
</evidence>
<feature type="domain" description="Type II/III secretion system secretin-like" evidence="17">
    <location>
        <begin position="475"/>
        <end position="640"/>
    </location>
</feature>
<gene>
    <name evidence="20" type="primary">gspD</name>
    <name evidence="20" type="ORF">PZA18_18190</name>
</gene>
<protein>
    <recommendedName>
        <fullName evidence="3">Type IV pilus biogenesis and competence protein PilQ</fullName>
    </recommendedName>
</protein>
<feature type="domain" description="NolW-like" evidence="18">
    <location>
        <begin position="190"/>
        <end position="267"/>
    </location>
</feature>
<evidence type="ECO:0000256" key="11">
    <source>
        <dbReference type="ARBA" id="ARBA00023287"/>
    </source>
</evidence>
<keyword evidence="6" id="KW-0812">Transmembrane</keyword>
<feature type="domain" description="GspD-like N0" evidence="19">
    <location>
        <begin position="28"/>
        <end position="97"/>
    </location>
</feature>
<dbReference type="Pfam" id="PF03958">
    <property type="entry name" value="Secretin_N"/>
    <property type="match status" value="3"/>
</dbReference>
<evidence type="ECO:0000256" key="3">
    <source>
        <dbReference type="ARBA" id="ARBA00014124"/>
    </source>
</evidence>
<dbReference type="InterPro" id="IPR004846">
    <property type="entry name" value="T2SS/T3SS_dom"/>
</dbReference>
<comment type="similarity">
    <text evidence="2">Belongs to the bacterial secretin family. GSP D subfamily.</text>
</comment>
<reference evidence="20" key="1">
    <citation type="submission" date="2023-03" db="EMBL/GenBank/DDBJ databases">
        <title>Chitinimonas shenzhenensis gen. nov., sp. nov., a novel member of family Burkholderiaceae isolated from activated sludge collected in Shen Zhen, China.</title>
        <authorList>
            <person name="Wang X."/>
        </authorList>
    </citation>
    <scope>NUCLEOTIDE SEQUENCE</scope>
    <source>
        <strain evidence="20">DQS-5</strain>
    </source>
</reference>
<evidence type="ECO:0000256" key="5">
    <source>
        <dbReference type="ARBA" id="ARBA00022452"/>
    </source>
</evidence>
<dbReference type="InterPro" id="IPR013356">
    <property type="entry name" value="T2SS_GspD"/>
</dbReference>
<evidence type="ECO:0000256" key="15">
    <source>
        <dbReference type="SAM" id="MobiDB-lite"/>
    </source>
</evidence>
<evidence type="ECO:0000259" key="19">
    <source>
        <dbReference type="Pfam" id="PF21305"/>
    </source>
</evidence>
<keyword evidence="4 14" id="KW-0813">Transport</keyword>
<dbReference type="NCBIfam" id="TIGR02517">
    <property type="entry name" value="type_II_gspD"/>
    <property type="match status" value="1"/>
</dbReference>
<sequence>MKPFKKIALSLLVASQLAIAADDNKVMLNFVNSDLESTVKAIGLITGKNFVLDARAKGTINIVSSTPVAKDLVYPVLLSALRMQGLTAVETEGVIKILPEADAKQNWGLTTDRKLNVSGDRIITQVLPLKHESAAGMVSILRPLITPNNTIAAYPNSNTLVITDYADNVRRLNRIIANIDQPSQSELISISLKYASALEVAQTMSRLMPEVTVAGGAPAPAMVGAEGIRKSVVVPDTRGNTLLIRSETSAHAQQIRKMVEMLDKPGAGGNIRVVYLKNADATRLAGTLKAILTGSEIPALPSGGSMAPAAPTPGGISPPIPSAPASSGGGTGGGTVSPGVAIQAEPTTNSLIITAPDNVYNNLRAVIDKLDARRAQVYVEAMIAEVNVGKVGEFGVQWLVAGSNGTISGLGSSSLGNFGADSSRDIQTVAGSLANLAAGKAGGAPLPGGFTFGLLNGVLGKDSSRIPNLGALATALQNNGAANILSTPNLVTLDNEEAKIVIGQNVPFVTGTQASTGSNPNPFTTVERKDIGITLKVKPQVSEGGAITMQVYQEVSSVDTGLSTGGAGLATKKRSIESKVLVDDGQVLVLGGLIEDQQEQGKNEVPLLGEIPLLGNLFKYEKRSTKKTNLMVFLRPIILRDSQSAQTLSNDRYQSLRQVEGGYSNEKHLFLPDIAPAKLPELPPAKPADTKPAAMKEAPSEGAKLADGASNQ</sequence>
<evidence type="ECO:0000313" key="20">
    <source>
        <dbReference type="EMBL" id="MDK2125980.1"/>
    </source>
</evidence>
<dbReference type="Proteomes" id="UP001172778">
    <property type="component" value="Unassembled WGS sequence"/>
</dbReference>
<dbReference type="Pfam" id="PF21305">
    <property type="entry name" value="type_II_gspD_N0"/>
    <property type="match status" value="1"/>
</dbReference>
<keyword evidence="8" id="KW-0653">Protein transport</keyword>
<dbReference type="InterPro" id="IPR050810">
    <property type="entry name" value="Bact_Secretion_Sys_Channel"/>
</dbReference>
<dbReference type="InterPro" id="IPR038591">
    <property type="entry name" value="NolW-like_sf"/>
</dbReference>
<comment type="subcellular location">
    <subcellularLocation>
        <location evidence="1 14">Cell outer membrane</location>
    </subcellularLocation>
</comment>
<feature type="region of interest" description="Disordered" evidence="15">
    <location>
        <begin position="301"/>
        <end position="336"/>
    </location>
</feature>
<keyword evidence="21" id="KW-1185">Reference proteome</keyword>
<feature type="chain" id="PRO_5046823236" description="Type IV pilus biogenesis and competence protein PilQ" evidence="16">
    <location>
        <begin position="21"/>
        <end position="712"/>
    </location>
</feature>
<keyword evidence="5" id="KW-1134">Transmembrane beta strand</keyword>
<evidence type="ECO:0000313" key="21">
    <source>
        <dbReference type="Proteomes" id="UP001172778"/>
    </source>
</evidence>
<evidence type="ECO:0000256" key="16">
    <source>
        <dbReference type="SAM" id="SignalP"/>
    </source>
</evidence>
<feature type="domain" description="NolW-like" evidence="18">
    <location>
        <begin position="124"/>
        <end position="184"/>
    </location>
</feature>
<organism evidence="20 21">
    <name type="scientific">Parachitinimonas caeni</name>
    <dbReference type="NCBI Taxonomy" id="3031301"/>
    <lineage>
        <taxon>Bacteria</taxon>
        <taxon>Pseudomonadati</taxon>
        <taxon>Pseudomonadota</taxon>
        <taxon>Betaproteobacteria</taxon>
        <taxon>Neisseriales</taxon>
        <taxon>Chitinibacteraceae</taxon>
        <taxon>Parachitinimonas</taxon>
    </lineage>
</organism>
<evidence type="ECO:0000256" key="14">
    <source>
        <dbReference type="RuleBase" id="RU004004"/>
    </source>
</evidence>
<keyword evidence="7 16" id="KW-0732">Signal</keyword>
<dbReference type="PANTHER" id="PTHR30332:SF24">
    <property type="entry name" value="SECRETIN GSPD-RELATED"/>
    <property type="match status" value="1"/>
</dbReference>
<dbReference type="InterPro" id="IPR049371">
    <property type="entry name" value="GspD-like_N0"/>
</dbReference>
<comment type="subunit">
    <text evidence="13">Homododecamer. Tetramer of trimer.</text>
</comment>
<feature type="domain" description="NolW-like" evidence="18">
    <location>
        <begin position="272"/>
        <end position="376"/>
    </location>
</feature>
<evidence type="ECO:0000256" key="13">
    <source>
        <dbReference type="ARBA" id="ARBA00025897"/>
    </source>
</evidence>
<comment type="function">
    <text evidence="12">Required for type IV pilus biogenesis and competence. Could function as a pore for exit of the pilus but also as a channel for entry of heme and antimicrobial agents and uptake of transforming DNA.</text>
</comment>
<feature type="compositionally biased region" description="Gly residues" evidence="15">
    <location>
        <begin position="327"/>
        <end position="336"/>
    </location>
</feature>
<evidence type="ECO:0000256" key="2">
    <source>
        <dbReference type="ARBA" id="ARBA00006980"/>
    </source>
</evidence>
<dbReference type="Gene3D" id="3.30.1370.120">
    <property type="match status" value="3"/>
</dbReference>
<dbReference type="InterPro" id="IPR005644">
    <property type="entry name" value="NolW-like"/>
</dbReference>
<dbReference type="PRINTS" id="PR00811">
    <property type="entry name" value="BCTERIALGSPD"/>
</dbReference>
<evidence type="ECO:0000256" key="6">
    <source>
        <dbReference type="ARBA" id="ARBA00022692"/>
    </source>
</evidence>
<evidence type="ECO:0000259" key="17">
    <source>
        <dbReference type="Pfam" id="PF00263"/>
    </source>
</evidence>
<evidence type="ECO:0000256" key="12">
    <source>
        <dbReference type="ARBA" id="ARBA00024678"/>
    </source>
</evidence>
<feature type="signal peptide" evidence="16">
    <location>
        <begin position="1"/>
        <end position="20"/>
    </location>
</feature>
<keyword evidence="9" id="KW-0472">Membrane</keyword>
<accession>A0ABT7E3J8</accession>
<evidence type="ECO:0000256" key="1">
    <source>
        <dbReference type="ARBA" id="ARBA00004442"/>
    </source>
</evidence>
<name>A0ABT7E3J8_9NEIS</name>
<dbReference type="RefSeq" id="WP_284102295.1">
    <property type="nucleotide sequence ID" value="NZ_JARRAF010000028.1"/>
</dbReference>
<dbReference type="Pfam" id="PF00263">
    <property type="entry name" value="Secretin"/>
    <property type="match status" value="1"/>
</dbReference>
<evidence type="ECO:0000259" key="18">
    <source>
        <dbReference type="Pfam" id="PF03958"/>
    </source>
</evidence>
<dbReference type="PANTHER" id="PTHR30332">
    <property type="entry name" value="PROBABLE GENERAL SECRETION PATHWAY PROTEIN D"/>
    <property type="match status" value="1"/>
</dbReference>
<evidence type="ECO:0000256" key="7">
    <source>
        <dbReference type="ARBA" id="ARBA00022729"/>
    </source>
</evidence>
<dbReference type="EMBL" id="JARRAF010000028">
    <property type="protein sequence ID" value="MDK2125980.1"/>
    <property type="molecule type" value="Genomic_DNA"/>
</dbReference>
<keyword evidence="10" id="KW-0998">Cell outer membrane</keyword>
<evidence type="ECO:0000256" key="9">
    <source>
        <dbReference type="ARBA" id="ARBA00023136"/>
    </source>
</evidence>
<evidence type="ECO:0000256" key="10">
    <source>
        <dbReference type="ARBA" id="ARBA00023237"/>
    </source>
</evidence>
<feature type="region of interest" description="Disordered" evidence="15">
    <location>
        <begin position="674"/>
        <end position="712"/>
    </location>
</feature>
<comment type="caution">
    <text evidence="20">The sequence shown here is derived from an EMBL/GenBank/DDBJ whole genome shotgun (WGS) entry which is preliminary data.</text>
</comment>
<dbReference type="PROSITE" id="PS00875">
    <property type="entry name" value="T2SP_D"/>
    <property type="match status" value="1"/>
</dbReference>
<proteinExistence type="inferred from homology"/>
<dbReference type="InterPro" id="IPR001775">
    <property type="entry name" value="GspD/PilQ"/>
</dbReference>
<dbReference type="InterPro" id="IPR004845">
    <property type="entry name" value="T2SS_GspD_CS"/>
</dbReference>